<feature type="region of interest" description="Disordered" evidence="1">
    <location>
        <begin position="120"/>
        <end position="158"/>
    </location>
</feature>
<feature type="signal peptide" evidence="2">
    <location>
        <begin position="1"/>
        <end position="21"/>
    </location>
</feature>
<dbReference type="Proteomes" id="UP000825701">
    <property type="component" value="Chromosome"/>
</dbReference>
<dbReference type="RefSeq" id="WP_261405065.1">
    <property type="nucleotide sequence ID" value="NZ_CP081869.1"/>
</dbReference>
<feature type="chain" id="PRO_5038716436" evidence="2">
    <location>
        <begin position="22"/>
        <end position="227"/>
    </location>
</feature>
<evidence type="ECO:0000313" key="4">
    <source>
        <dbReference type="Proteomes" id="UP000825701"/>
    </source>
</evidence>
<proteinExistence type="predicted"/>
<sequence length="227" mass="23235">MIRLPMIAAAALLTLSASAYSAPELVRVRGTIESATDTSLTVKTRDGTMQEIALKPETAFVNVVKSSLDNVDEGKFIGTATKGDNPPTALEVVIFPEEMRGTGEGHYAWDEIADTTAGGATSMTKSSMTNGSVKTPKSGATVKSSMTNGSVKSGSASGGGKTFEVTYDGGQSKTVLVPQGAPIVAFEKADKAIAMKGAPVFVVTTRDGATLGGKMVAVGKDGVVPPM</sequence>
<protein>
    <submittedName>
        <fullName evidence="3">Metal ABC transporter permease</fullName>
    </submittedName>
</protein>
<gene>
    <name evidence="3" type="ORF">K6K41_10385</name>
</gene>
<organism evidence="3 4">
    <name type="scientific">Chenggangzhangella methanolivorans</name>
    <dbReference type="NCBI Taxonomy" id="1437009"/>
    <lineage>
        <taxon>Bacteria</taxon>
        <taxon>Pseudomonadati</taxon>
        <taxon>Pseudomonadota</taxon>
        <taxon>Alphaproteobacteria</taxon>
        <taxon>Hyphomicrobiales</taxon>
        <taxon>Methylopilaceae</taxon>
        <taxon>Chenggangzhangella</taxon>
    </lineage>
</organism>
<accession>A0A9E6RBI3</accession>
<evidence type="ECO:0000313" key="3">
    <source>
        <dbReference type="EMBL" id="QZO01733.1"/>
    </source>
</evidence>
<dbReference type="EMBL" id="CP081869">
    <property type="protein sequence ID" value="QZO01733.1"/>
    <property type="molecule type" value="Genomic_DNA"/>
</dbReference>
<name>A0A9E6RBI3_9HYPH</name>
<dbReference type="KEGG" id="cmet:K6K41_10385"/>
<evidence type="ECO:0000256" key="2">
    <source>
        <dbReference type="SAM" id="SignalP"/>
    </source>
</evidence>
<keyword evidence="2" id="KW-0732">Signal</keyword>
<dbReference type="AlphaFoldDB" id="A0A9E6RBI3"/>
<keyword evidence="4" id="KW-1185">Reference proteome</keyword>
<feature type="compositionally biased region" description="Polar residues" evidence="1">
    <location>
        <begin position="120"/>
        <end position="135"/>
    </location>
</feature>
<evidence type="ECO:0000256" key="1">
    <source>
        <dbReference type="SAM" id="MobiDB-lite"/>
    </source>
</evidence>
<reference evidence="3" key="1">
    <citation type="submission" date="2021-08" db="EMBL/GenBank/DDBJ databases">
        <authorList>
            <person name="Zhang H."/>
            <person name="Xu M."/>
            <person name="Yu Z."/>
            <person name="Yang L."/>
            <person name="Cai Y."/>
        </authorList>
    </citation>
    <scope>NUCLEOTIDE SEQUENCE</scope>
    <source>
        <strain evidence="3">CHL1</strain>
    </source>
</reference>